<dbReference type="PANTHER" id="PTHR23028:SF53">
    <property type="entry name" value="ACYL_TRANSF_3 DOMAIN-CONTAINING PROTEIN"/>
    <property type="match status" value="1"/>
</dbReference>
<dbReference type="InterPro" id="IPR002656">
    <property type="entry name" value="Acyl_transf_3_dom"/>
</dbReference>
<dbReference type="Proteomes" id="UP000060016">
    <property type="component" value="Chromosome"/>
</dbReference>
<dbReference type="GO" id="GO:0016747">
    <property type="term" value="F:acyltransferase activity, transferring groups other than amino-acyl groups"/>
    <property type="evidence" value="ECO:0007669"/>
    <property type="project" value="InterPro"/>
</dbReference>
<feature type="transmembrane region" description="Helical" evidence="1">
    <location>
        <begin position="277"/>
        <end position="300"/>
    </location>
</feature>
<dbReference type="GO" id="GO:0009103">
    <property type="term" value="P:lipopolysaccharide biosynthetic process"/>
    <property type="evidence" value="ECO:0007669"/>
    <property type="project" value="TreeGrafter"/>
</dbReference>
<feature type="transmembrane region" description="Helical" evidence="1">
    <location>
        <begin position="90"/>
        <end position="108"/>
    </location>
</feature>
<keyword evidence="1" id="KW-1133">Transmembrane helix</keyword>
<gene>
    <name evidence="4" type="ORF">AK829_01985</name>
</gene>
<feature type="transmembrane region" description="Helical" evidence="1">
    <location>
        <begin position="189"/>
        <end position="211"/>
    </location>
</feature>
<name>A0A0K1R9R1_9CORY</name>
<feature type="transmembrane region" description="Helical" evidence="1">
    <location>
        <begin position="159"/>
        <end position="177"/>
    </location>
</feature>
<evidence type="ECO:0000313" key="5">
    <source>
        <dbReference type="Proteomes" id="UP000060016"/>
    </source>
</evidence>
<reference evidence="4 5" key="1">
    <citation type="submission" date="2015-08" db="EMBL/GenBank/DDBJ databases">
        <authorList>
            <person name="Babu N.S."/>
            <person name="Beckwith C.J."/>
            <person name="Beseler K.G."/>
            <person name="Brison A."/>
            <person name="Carone J.V."/>
            <person name="Caskin T.P."/>
            <person name="Diamond M."/>
            <person name="Durham M.E."/>
            <person name="Foxe J.M."/>
            <person name="Go M."/>
            <person name="Henderson B.A."/>
            <person name="Jones I.B."/>
            <person name="McGettigan J.A."/>
            <person name="Micheletti S.J."/>
            <person name="Nasrallah M.E."/>
            <person name="Ortiz D."/>
            <person name="Piller C.R."/>
            <person name="Privatt S.R."/>
            <person name="Schneider S.L."/>
            <person name="Sharp S."/>
            <person name="Smith T.C."/>
            <person name="Stanton J.D."/>
            <person name="Ullery H.E."/>
            <person name="Wilson R.J."/>
            <person name="Serrano M.G."/>
            <person name="Buck G."/>
            <person name="Lee V."/>
            <person name="Wang Y."/>
            <person name="Carvalho R."/>
            <person name="Voegtly L."/>
            <person name="Shi R."/>
            <person name="Duckworth R."/>
            <person name="Johnson A."/>
            <person name="Loviza R."/>
            <person name="Walstead R."/>
            <person name="Shah Z."/>
            <person name="Kiflezghi M."/>
            <person name="Wade K."/>
            <person name="Ball S.L."/>
            <person name="Bradley K.W."/>
            <person name="Asai D.J."/>
            <person name="Bowman C.A."/>
            <person name="Russell D.A."/>
            <person name="Pope W.H."/>
            <person name="Jacobs-Sera D."/>
            <person name="Hendrix R.W."/>
            <person name="Hatfull G.F."/>
        </authorList>
    </citation>
    <scope>NUCLEOTIDE SEQUENCE [LARGE SCALE GENOMIC DNA]</scope>
    <source>
        <strain evidence="4 5">PUDD_83A45</strain>
    </source>
</reference>
<feature type="transmembrane region" description="Helical" evidence="1">
    <location>
        <begin position="52"/>
        <end position="70"/>
    </location>
</feature>
<dbReference type="PATRIC" id="fig|156976.3.peg.390"/>
<feature type="domain" description="Acyltransferase 3" evidence="2">
    <location>
        <begin position="24"/>
        <end position="350"/>
    </location>
</feature>
<dbReference type="PANTHER" id="PTHR23028">
    <property type="entry name" value="ACETYLTRANSFERASE"/>
    <property type="match status" value="1"/>
</dbReference>
<keyword evidence="5" id="KW-1185">Reference proteome</keyword>
<dbReference type="InterPro" id="IPR043968">
    <property type="entry name" value="SGNH"/>
</dbReference>
<dbReference type="AlphaFoldDB" id="A0A0K1R9R1"/>
<dbReference type="EMBL" id="CP012342">
    <property type="protein sequence ID" value="AKV58138.1"/>
    <property type="molecule type" value="Genomic_DNA"/>
</dbReference>
<dbReference type="STRING" id="156976.AK829_01985"/>
<protein>
    <submittedName>
        <fullName evidence="4">Acetyltransferase</fullName>
    </submittedName>
</protein>
<feature type="transmembrane region" description="Helical" evidence="1">
    <location>
        <begin position="312"/>
        <end position="331"/>
    </location>
</feature>
<evidence type="ECO:0000259" key="2">
    <source>
        <dbReference type="Pfam" id="PF01757"/>
    </source>
</evidence>
<dbReference type="Pfam" id="PF01757">
    <property type="entry name" value="Acyl_transf_3"/>
    <property type="match status" value="1"/>
</dbReference>
<feature type="transmembrane region" description="Helical" evidence="1">
    <location>
        <begin position="337"/>
        <end position="357"/>
    </location>
</feature>
<dbReference type="KEGG" id="crie:AK829_01985"/>
<feature type="transmembrane region" description="Helical" evidence="1">
    <location>
        <begin position="223"/>
        <end position="242"/>
    </location>
</feature>
<evidence type="ECO:0000256" key="1">
    <source>
        <dbReference type="SAM" id="Phobius"/>
    </source>
</evidence>
<accession>A0A0K1R9R1</accession>
<evidence type="ECO:0000259" key="3">
    <source>
        <dbReference type="Pfam" id="PF19040"/>
    </source>
</evidence>
<dbReference type="Pfam" id="PF19040">
    <property type="entry name" value="SGNH"/>
    <property type="match status" value="1"/>
</dbReference>
<dbReference type="InterPro" id="IPR050879">
    <property type="entry name" value="Acyltransferase_3"/>
</dbReference>
<keyword evidence="4" id="KW-0808">Transferase</keyword>
<keyword evidence="1" id="KW-0812">Transmembrane</keyword>
<evidence type="ECO:0000313" key="4">
    <source>
        <dbReference type="EMBL" id="AKV58138.1"/>
    </source>
</evidence>
<keyword evidence="1" id="KW-0472">Membrane</keyword>
<dbReference type="GO" id="GO:0016020">
    <property type="term" value="C:membrane"/>
    <property type="evidence" value="ECO:0007669"/>
    <property type="project" value="TreeGrafter"/>
</dbReference>
<organism evidence="4 5">
    <name type="scientific">Corynebacterium riegelii</name>
    <dbReference type="NCBI Taxonomy" id="156976"/>
    <lineage>
        <taxon>Bacteria</taxon>
        <taxon>Bacillati</taxon>
        <taxon>Actinomycetota</taxon>
        <taxon>Actinomycetes</taxon>
        <taxon>Mycobacteriales</taxon>
        <taxon>Corynebacteriaceae</taxon>
        <taxon>Corynebacterium</taxon>
    </lineage>
</organism>
<feature type="domain" description="SGNH" evidence="3">
    <location>
        <begin position="473"/>
        <end position="697"/>
    </location>
</feature>
<feature type="transmembrane region" description="Helical" evidence="1">
    <location>
        <begin position="249"/>
        <end position="271"/>
    </location>
</feature>
<sequence length="715" mass="76965">MTIQGPNRGATNPGTSGSRAYRVDLDGLRGYAIALVVFFHVFVGKVSGGVDVFLFLSGYFFLGGQLRYALRPNPNLNPWWPFWRTVRRLVPALVVVLLASLAGVLLLAPELMGDDLAAQFTASLLYYQNWQLTAQDAAYAAASDTTSPLQHLWSMSVQGQFYLFGILFGTVLAWLATKTQFNREAGQRVAIIVLAVVTIASFAYACRYGLFGTPANYYSTFSRAWELSLGALLSFVPARYFVPAPASTFTAGLGVVLITITGLVIPSSLAFPGPLALLPLAGAALIIVSGNANPVSNVLASKPMTWLGNIAYSLYLWHWPLLIIVTASGGFDSPPPLVGVAVIVASLALAHVTHALLEAPLRQHRKRPLAGEHPVADARKTLRTPAGAGRAAGGVLIAALFVGALTVQPLWNARVDMEDRPLDPTRYPGALAITGVDVPSIAAKPDPSLVAGIYPPIGHQDCMIFLPAPADEMPGPDCVWGDTEADVTVVMTGGSHIEPFVIPLDILGREHGFKVVPYVRQECPLVVGGEDRLDIVSEVCAEWGEHAFAEIVALDPDLVISNSTRPGGRAGAVDTAADTVPDAYANLWYNLAQNEIPFLGLRDNPWFFDQFGNPMDPNFCIVAGGTEADCSMQTREVYPESDPAAGYLDGTNHLYSVDTSIWYCSETTCPPQIGNVYIYRDQNHISNAYARSLTPLLWEEMAPIFDALNIPHSGN</sequence>
<feature type="transmembrane region" description="Helical" evidence="1">
    <location>
        <begin position="28"/>
        <end position="46"/>
    </location>
</feature>
<dbReference type="RefSeq" id="WP_052203788.1">
    <property type="nucleotide sequence ID" value="NZ_CP012342.1"/>
</dbReference>
<proteinExistence type="predicted"/>
<feature type="transmembrane region" description="Helical" evidence="1">
    <location>
        <begin position="388"/>
        <end position="411"/>
    </location>
</feature>